<feature type="transmembrane region" description="Helical" evidence="7">
    <location>
        <begin position="235"/>
        <end position="260"/>
    </location>
</feature>
<proteinExistence type="predicted"/>
<name>A0ABR5IGR9_9ACTN</name>
<dbReference type="InterPro" id="IPR020846">
    <property type="entry name" value="MFS_dom"/>
</dbReference>
<feature type="transmembrane region" description="Helical" evidence="7">
    <location>
        <begin position="21"/>
        <end position="41"/>
    </location>
</feature>
<keyword evidence="10" id="KW-1185">Reference proteome</keyword>
<evidence type="ECO:0000256" key="1">
    <source>
        <dbReference type="ARBA" id="ARBA00004651"/>
    </source>
</evidence>
<keyword evidence="3" id="KW-1003">Cell membrane</keyword>
<dbReference type="EMBL" id="LDTZ01000014">
    <property type="protein sequence ID" value="KNA92827.1"/>
    <property type="molecule type" value="Genomic_DNA"/>
</dbReference>
<keyword evidence="4 7" id="KW-0812">Transmembrane</keyword>
<sequence>MNDQRKARRAAIGAFAGTTIEYYDFVIYGTAAAAVFGSVFFPEGNDLAATAAALATFAVAFVARPIGGMIFGALGDRAGRKTTLVATVSIMGVSTFLIGCLPGYAVIGATAPVLLVVLRFLQGIALGGEWGSATLMAVEHAPAHRRGLYGTFVQLGSPAGSMIASLLFFALSATNAGLQELWRIPFLFAGVLTVVALVIRLRVGETPEFTKVRDAGEVSKQPLVAIFREGRVREVGLATGALLLGFGGFQITSVFLVLVYARQVGFSQPQTLLASVILSAASVCTFSLYGKLGDRFGILSISIVGCLYTIVMAFPMFAMVHSGNLALYLLAVPICYAGANAVFALNSSLAASRFPREIRATGISVSSTLAALLGGAFAPLISTQLLRATGGSYWPIVLFLIAQATISLACMTVMLMQARRVGETKTPASVQAVAA</sequence>
<organism evidence="9 10">
    <name type="scientific">Gordonia jacobaea</name>
    <dbReference type="NCBI Taxonomy" id="122202"/>
    <lineage>
        <taxon>Bacteria</taxon>
        <taxon>Bacillati</taxon>
        <taxon>Actinomycetota</taxon>
        <taxon>Actinomycetes</taxon>
        <taxon>Mycobacteriales</taxon>
        <taxon>Gordoniaceae</taxon>
        <taxon>Gordonia</taxon>
    </lineage>
</organism>
<evidence type="ECO:0000313" key="9">
    <source>
        <dbReference type="EMBL" id="KNA92827.1"/>
    </source>
</evidence>
<keyword evidence="5 7" id="KW-1133">Transmembrane helix</keyword>
<feature type="transmembrane region" description="Helical" evidence="7">
    <location>
        <begin position="47"/>
        <end position="72"/>
    </location>
</feature>
<feature type="transmembrane region" description="Helical" evidence="7">
    <location>
        <begin position="84"/>
        <end position="107"/>
    </location>
</feature>
<evidence type="ECO:0000256" key="4">
    <source>
        <dbReference type="ARBA" id="ARBA00022692"/>
    </source>
</evidence>
<keyword evidence="6 7" id="KW-0472">Membrane</keyword>
<feature type="transmembrane region" description="Helical" evidence="7">
    <location>
        <begin position="325"/>
        <end position="346"/>
    </location>
</feature>
<dbReference type="Gene3D" id="1.20.1250.20">
    <property type="entry name" value="MFS general substrate transporter like domains"/>
    <property type="match status" value="2"/>
</dbReference>
<feature type="transmembrane region" description="Helical" evidence="7">
    <location>
        <begin position="393"/>
        <end position="415"/>
    </location>
</feature>
<feature type="transmembrane region" description="Helical" evidence="7">
    <location>
        <begin position="148"/>
        <end position="170"/>
    </location>
</feature>
<protein>
    <recommendedName>
        <fullName evidence="8">Major facilitator superfamily (MFS) profile domain-containing protein</fullName>
    </recommendedName>
</protein>
<evidence type="ECO:0000256" key="2">
    <source>
        <dbReference type="ARBA" id="ARBA00022448"/>
    </source>
</evidence>
<dbReference type="InterPro" id="IPR011701">
    <property type="entry name" value="MFS"/>
</dbReference>
<evidence type="ECO:0000259" key="8">
    <source>
        <dbReference type="PROSITE" id="PS50850"/>
    </source>
</evidence>
<dbReference type="PROSITE" id="PS50850">
    <property type="entry name" value="MFS"/>
    <property type="match status" value="1"/>
</dbReference>
<feature type="transmembrane region" description="Helical" evidence="7">
    <location>
        <begin position="358"/>
        <end position="381"/>
    </location>
</feature>
<evidence type="ECO:0000256" key="5">
    <source>
        <dbReference type="ARBA" id="ARBA00022989"/>
    </source>
</evidence>
<comment type="subcellular location">
    <subcellularLocation>
        <location evidence="1">Cell membrane</location>
        <topology evidence="1">Multi-pass membrane protein</topology>
    </subcellularLocation>
</comment>
<dbReference type="RefSeq" id="WP_160318037.1">
    <property type="nucleotide sequence ID" value="NZ_JAQDQF010000002.1"/>
</dbReference>
<dbReference type="Proteomes" id="UP000037247">
    <property type="component" value="Unassembled WGS sequence"/>
</dbReference>
<reference evidence="9 10" key="1">
    <citation type="submission" date="2015-05" db="EMBL/GenBank/DDBJ databases">
        <title>Draft genome sequence of the bacterium Gordonia jacobaea a new member of the Gordonia genus.</title>
        <authorList>
            <person name="Jimenez-Galisteo G."/>
            <person name="Dominguez A."/>
            <person name="Munoz E."/>
            <person name="Vinas M."/>
        </authorList>
    </citation>
    <scope>NUCLEOTIDE SEQUENCE [LARGE SCALE GENOMIC DNA]</scope>
    <source>
        <strain evidence="10">mv1</strain>
    </source>
</reference>
<dbReference type="PANTHER" id="PTHR43045">
    <property type="entry name" value="SHIKIMATE TRANSPORTER"/>
    <property type="match status" value="1"/>
</dbReference>
<evidence type="ECO:0000256" key="3">
    <source>
        <dbReference type="ARBA" id="ARBA00022475"/>
    </source>
</evidence>
<keyword evidence="2" id="KW-0813">Transport</keyword>
<feature type="transmembrane region" description="Helical" evidence="7">
    <location>
        <begin position="272"/>
        <end position="289"/>
    </location>
</feature>
<feature type="domain" description="Major facilitator superfamily (MFS) profile" evidence="8">
    <location>
        <begin position="10"/>
        <end position="421"/>
    </location>
</feature>
<accession>A0ABR5IGR9</accession>
<evidence type="ECO:0000313" key="10">
    <source>
        <dbReference type="Proteomes" id="UP000037247"/>
    </source>
</evidence>
<feature type="transmembrane region" description="Helical" evidence="7">
    <location>
        <begin position="113"/>
        <end position="136"/>
    </location>
</feature>
<feature type="transmembrane region" description="Helical" evidence="7">
    <location>
        <begin position="296"/>
        <end position="319"/>
    </location>
</feature>
<dbReference type="Pfam" id="PF07690">
    <property type="entry name" value="MFS_1"/>
    <property type="match status" value="1"/>
</dbReference>
<comment type="caution">
    <text evidence="9">The sequence shown here is derived from an EMBL/GenBank/DDBJ whole genome shotgun (WGS) entry which is preliminary data.</text>
</comment>
<feature type="transmembrane region" description="Helical" evidence="7">
    <location>
        <begin position="182"/>
        <end position="203"/>
    </location>
</feature>
<gene>
    <name evidence="9" type="ORF">ABW18_03715</name>
</gene>
<evidence type="ECO:0000256" key="6">
    <source>
        <dbReference type="ARBA" id="ARBA00023136"/>
    </source>
</evidence>
<dbReference type="InterPro" id="IPR036259">
    <property type="entry name" value="MFS_trans_sf"/>
</dbReference>
<dbReference type="SUPFAM" id="SSF103473">
    <property type="entry name" value="MFS general substrate transporter"/>
    <property type="match status" value="1"/>
</dbReference>
<evidence type="ECO:0000256" key="7">
    <source>
        <dbReference type="SAM" id="Phobius"/>
    </source>
</evidence>
<dbReference type="PANTHER" id="PTHR43045:SF1">
    <property type="entry name" value="SHIKIMATE TRANSPORTER"/>
    <property type="match status" value="1"/>
</dbReference>